<sequence length="885" mass="98541">MEELDGEPTVTFVPGVNSKKKQMCFDWGPGELLVCETSFNNKGKSEMVPCCPFIYIIRKDVGVYSQILRKLFNESHGIFVGLQRIEEEFTGKSRKAQLVRVSKNYRSVIRACMEEMHQTTIAANDPASGRQFSSQVSILSVMELIWNLCEILFIEVAPAGPLLLLLLDWVRLHVCEVDTLSADVLGSENPSKHEGFWKLVTVLVLQGRLDEARQVLSKEADANPPSAGMCRVLGDLMRTMPILSPGNTQTLTELELRWQHWHEECGRHLQDGTFASSPPLESLCKVMLGDEAALLAHKDLLSNWYHFLVTRLLYSNPTVKPIDLHFYAQSSLDLFLGGESSPEPLDNILMAAFEFDIHQVIKECSIALSNWWFVAHLTDLLDHCRLLQSHNLYFGSNMREFLLLEYASGLFAHHSLWQLGVDYFDCCPELGRASLELHIERIPLNTEQKALKVLRVCEQRQMTEQVRSICKILAMKAVRNNRLGSALSWSIRARDAAFATLVSDRFLRDYCERGCFSDLDLIDNLGPAMMLSDRLTFLGKYREFHRLYGEKRFVEAASLLLSLMTSQIAPRSFWMTLLTDALPLLEQKQVIFSAEQTYELMRCLEDLTSGRPARAEPDAQRLEAVVVVLCLAGQFKQRAPLVLTPIEQLLEETRRPHPRGPRPSPGRCSRPASEGRPQVPGPEGHVRDSLQLGAGEELAAHHPADVPAGSAPRTNAVPCRKRKGGTRGPSTPWAAEARTRTLPLQHLQVSRHTRQVAWLQPPDSLLPGGAGTRPLFLCTAWPKRSERLLQVGALSAQQEVVPATVPGARGPSLCQPPLGLHPASAVSPLTFRLGAHQRRLPGPVACLVSLFPPGPSSARTGHRVSAAWTGERAGQETGDPPGSRC</sequence>
<keyword evidence="8 10" id="KW-0906">Nuclear pore complex</keyword>
<dbReference type="PANTHER" id="PTHR13373:SF21">
    <property type="entry name" value="NUCLEAR PORE COMPLEX PROTEIN NUP85"/>
    <property type="match status" value="1"/>
</dbReference>
<dbReference type="GO" id="GO:0031965">
    <property type="term" value="C:nuclear membrane"/>
    <property type="evidence" value="ECO:0007669"/>
    <property type="project" value="UniProtKB-UniRule"/>
</dbReference>
<dbReference type="SMR" id="A0A5F9D6N4"/>
<dbReference type="GO" id="GO:0031080">
    <property type="term" value="C:nuclear pore outer ring"/>
    <property type="evidence" value="ECO:0007669"/>
    <property type="project" value="Ensembl"/>
</dbReference>
<dbReference type="GO" id="GO:0015629">
    <property type="term" value="C:actin cytoskeleton"/>
    <property type="evidence" value="ECO:0007669"/>
    <property type="project" value="Ensembl"/>
</dbReference>
<dbReference type="GO" id="GO:0005654">
    <property type="term" value="C:nucleoplasm"/>
    <property type="evidence" value="ECO:0007669"/>
    <property type="project" value="Ensembl"/>
</dbReference>
<dbReference type="GO" id="GO:0030032">
    <property type="term" value="P:lamellipodium assembly"/>
    <property type="evidence" value="ECO:0007669"/>
    <property type="project" value="Ensembl"/>
</dbReference>
<evidence type="ECO:0000313" key="12">
    <source>
        <dbReference type="Ensembl" id="ENSOCUP00000040946.1"/>
    </source>
</evidence>
<evidence type="ECO:0000256" key="2">
    <source>
        <dbReference type="ARBA" id="ARBA00005573"/>
    </source>
</evidence>
<evidence type="ECO:0000256" key="3">
    <source>
        <dbReference type="ARBA" id="ARBA00017729"/>
    </source>
</evidence>
<comment type="subcellular location">
    <subcellularLocation>
        <location evidence="1 10">Nucleus</location>
        <location evidence="1 10">Nuclear pore complex</location>
    </subcellularLocation>
</comment>
<dbReference type="AlphaFoldDB" id="A0A5F9D6N4"/>
<dbReference type="GO" id="GO:0072006">
    <property type="term" value="P:nephron development"/>
    <property type="evidence" value="ECO:0007669"/>
    <property type="project" value="Ensembl"/>
</dbReference>
<evidence type="ECO:0000256" key="6">
    <source>
        <dbReference type="ARBA" id="ARBA00022927"/>
    </source>
</evidence>
<evidence type="ECO:0000256" key="5">
    <source>
        <dbReference type="ARBA" id="ARBA00022816"/>
    </source>
</evidence>
<evidence type="ECO:0000256" key="9">
    <source>
        <dbReference type="ARBA" id="ARBA00023242"/>
    </source>
</evidence>
<comment type="function">
    <text evidence="10">Functions as a component of the nuclear pore complex (NPC).</text>
</comment>
<dbReference type="Ensembl" id="ENSOCUT00000058805.1">
    <property type="protein sequence ID" value="ENSOCUP00000040946.1"/>
    <property type="gene ID" value="ENSOCUG00000006648.4"/>
</dbReference>
<feature type="region of interest" description="Disordered" evidence="11">
    <location>
        <begin position="856"/>
        <end position="885"/>
    </location>
</feature>
<feature type="region of interest" description="Disordered" evidence="11">
    <location>
        <begin position="652"/>
        <end position="688"/>
    </location>
</feature>
<reference evidence="12" key="2">
    <citation type="submission" date="2025-08" db="UniProtKB">
        <authorList>
            <consortium name="Ensembl"/>
        </authorList>
    </citation>
    <scope>IDENTIFICATION</scope>
    <source>
        <strain evidence="12">Thorbecke</strain>
    </source>
</reference>
<keyword evidence="6 10" id="KW-0653">Protein transport</keyword>
<dbReference type="InterPro" id="IPR011502">
    <property type="entry name" value="Nucleoporin_Nup85"/>
</dbReference>
<keyword evidence="13" id="KW-1185">Reference proteome</keyword>
<dbReference type="GO" id="GO:0017056">
    <property type="term" value="F:structural constituent of nuclear pore"/>
    <property type="evidence" value="ECO:0007669"/>
    <property type="project" value="TreeGrafter"/>
</dbReference>
<dbReference type="GO" id="GO:0006606">
    <property type="term" value="P:protein import into nucleus"/>
    <property type="evidence" value="ECO:0007669"/>
    <property type="project" value="TreeGrafter"/>
</dbReference>
<dbReference type="GO" id="GO:0005829">
    <property type="term" value="C:cytosol"/>
    <property type="evidence" value="ECO:0007669"/>
    <property type="project" value="Ensembl"/>
</dbReference>
<dbReference type="FunCoup" id="A0A5F9D6N4">
    <property type="interactions" value="3023"/>
</dbReference>
<dbReference type="STRING" id="9986.ENSOCUP00000040946"/>
<comment type="similarity">
    <text evidence="2 10">Belongs to the nucleoporin Nup85 family.</text>
</comment>
<evidence type="ECO:0000256" key="8">
    <source>
        <dbReference type="ARBA" id="ARBA00023132"/>
    </source>
</evidence>
<reference evidence="12" key="3">
    <citation type="submission" date="2025-09" db="UniProtKB">
        <authorList>
            <consortium name="Ensembl"/>
        </authorList>
    </citation>
    <scope>IDENTIFICATION</scope>
    <source>
        <strain evidence="12">Thorbecke</strain>
    </source>
</reference>
<dbReference type="Bgee" id="ENSOCUG00000006648">
    <property type="expression patterns" value="Expressed in embryo and 19 other cell types or tissues"/>
</dbReference>
<name>A0A5F9D6N4_RABIT</name>
<protein>
    <recommendedName>
        <fullName evidence="3 10">Nuclear pore complex protein Nup85</fullName>
    </recommendedName>
</protein>
<dbReference type="GO" id="GO:0048246">
    <property type="term" value="P:macrophage chemotaxis"/>
    <property type="evidence" value="ECO:0007669"/>
    <property type="project" value="Ensembl"/>
</dbReference>
<evidence type="ECO:0000256" key="11">
    <source>
        <dbReference type="SAM" id="MobiDB-lite"/>
    </source>
</evidence>
<dbReference type="InParanoid" id="A0A5F9D6N4"/>
<comment type="subunit">
    <text evidence="10">Component of the nuclear pore complex (NPC).</text>
</comment>
<keyword evidence="5 10" id="KW-0509">mRNA transport</keyword>
<keyword evidence="4 10" id="KW-0813">Transport</keyword>
<dbReference type="Pfam" id="PF07575">
    <property type="entry name" value="Nucleopor_Nup85"/>
    <property type="match status" value="1"/>
</dbReference>
<evidence type="ECO:0000256" key="4">
    <source>
        <dbReference type="ARBA" id="ARBA00022448"/>
    </source>
</evidence>
<dbReference type="PANTHER" id="PTHR13373">
    <property type="entry name" value="FROUNT PROTEIN-RELATED"/>
    <property type="match status" value="1"/>
</dbReference>
<dbReference type="GeneTree" id="ENSGT00390000000204"/>
<evidence type="ECO:0000256" key="1">
    <source>
        <dbReference type="ARBA" id="ARBA00004567"/>
    </source>
</evidence>
<feature type="region of interest" description="Disordered" evidence="11">
    <location>
        <begin position="703"/>
        <end position="735"/>
    </location>
</feature>
<proteinExistence type="inferred from homology"/>
<organism evidence="12 13">
    <name type="scientific">Oryctolagus cuniculus</name>
    <name type="common">Rabbit</name>
    <dbReference type="NCBI Taxonomy" id="9986"/>
    <lineage>
        <taxon>Eukaryota</taxon>
        <taxon>Metazoa</taxon>
        <taxon>Chordata</taxon>
        <taxon>Craniata</taxon>
        <taxon>Vertebrata</taxon>
        <taxon>Euteleostomi</taxon>
        <taxon>Mammalia</taxon>
        <taxon>Eutheria</taxon>
        <taxon>Euarchontoglires</taxon>
        <taxon>Glires</taxon>
        <taxon>Lagomorpha</taxon>
        <taxon>Leporidae</taxon>
        <taxon>Oryctolagus</taxon>
    </lineage>
</organism>
<dbReference type="GO" id="GO:0000776">
    <property type="term" value="C:kinetochore"/>
    <property type="evidence" value="ECO:0007669"/>
    <property type="project" value="Ensembl"/>
</dbReference>
<evidence type="ECO:0000256" key="10">
    <source>
        <dbReference type="RuleBase" id="RU365073"/>
    </source>
</evidence>
<keyword evidence="10" id="KW-0472">Membrane</keyword>
<accession>A0A5F9D6N4</accession>
<keyword evidence="7 10" id="KW-0811">Translocation</keyword>
<dbReference type="GO" id="GO:0006406">
    <property type="term" value="P:mRNA export from nucleus"/>
    <property type="evidence" value="ECO:0007669"/>
    <property type="project" value="TreeGrafter"/>
</dbReference>
<dbReference type="GO" id="GO:0036064">
    <property type="term" value="C:ciliary basal body"/>
    <property type="evidence" value="ECO:0007669"/>
    <property type="project" value="Ensembl"/>
</dbReference>
<evidence type="ECO:0000256" key="7">
    <source>
        <dbReference type="ARBA" id="ARBA00023010"/>
    </source>
</evidence>
<keyword evidence="9 10" id="KW-0539">Nucleus</keyword>
<dbReference type="Proteomes" id="UP000001811">
    <property type="component" value="Unplaced"/>
</dbReference>
<reference evidence="12 13" key="1">
    <citation type="journal article" date="2011" name="Nature">
        <title>A high-resolution map of human evolutionary constraint using 29 mammals.</title>
        <authorList>
            <person name="Lindblad-Toh K."/>
            <person name="Garber M."/>
            <person name="Zuk O."/>
            <person name="Lin M.F."/>
            <person name="Parker B.J."/>
            <person name="Washietl S."/>
            <person name="Kheradpour P."/>
            <person name="Ernst J."/>
            <person name="Jordan G."/>
            <person name="Mauceli E."/>
            <person name="Ward L.D."/>
            <person name="Lowe C.B."/>
            <person name="Holloway A.K."/>
            <person name="Clamp M."/>
            <person name="Gnerre S."/>
            <person name="Alfoldi J."/>
            <person name="Beal K."/>
            <person name="Chang J."/>
            <person name="Clawson H."/>
            <person name="Cuff J."/>
            <person name="Di Palma F."/>
            <person name="Fitzgerald S."/>
            <person name="Flicek P."/>
            <person name="Guttman M."/>
            <person name="Hubisz M.J."/>
            <person name="Jaffe D.B."/>
            <person name="Jungreis I."/>
            <person name="Kent W.J."/>
            <person name="Kostka D."/>
            <person name="Lara M."/>
            <person name="Martins A.L."/>
            <person name="Massingham T."/>
            <person name="Moltke I."/>
            <person name="Raney B.J."/>
            <person name="Rasmussen M.D."/>
            <person name="Robinson J."/>
            <person name="Stark A."/>
            <person name="Vilella A.J."/>
            <person name="Wen J."/>
            <person name="Xie X."/>
            <person name="Zody M.C."/>
            <person name="Baldwin J."/>
            <person name="Bloom T."/>
            <person name="Chin C.W."/>
            <person name="Heiman D."/>
            <person name="Nicol R."/>
            <person name="Nusbaum C."/>
            <person name="Young S."/>
            <person name="Wilkinson J."/>
            <person name="Worley K.C."/>
            <person name="Kovar C.L."/>
            <person name="Muzny D.M."/>
            <person name="Gibbs R.A."/>
            <person name="Cree A."/>
            <person name="Dihn H.H."/>
            <person name="Fowler G."/>
            <person name="Jhangiani S."/>
            <person name="Joshi V."/>
            <person name="Lee S."/>
            <person name="Lewis L.R."/>
            <person name="Nazareth L.V."/>
            <person name="Okwuonu G."/>
            <person name="Santibanez J."/>
            <person name="Warren W.C."/>
            <person name="Mardis E.R."/>
            <person name="Weinstock G.M."/>
            <person name="Wilson R.K."/>
            <person name="Delehaunty K."/>
            <person name="Dooling D."/>
            <person name="Fronik C."/>
            <person name="Fulton L."/>
            <person name="Fulton B."/>
            <person name="Graves T."/>
            <person name="Minx P."/>
            <person name="Sodergren E."/>
            <person name="Birney E."/>
            <person name="Margulies E.H."/>
            <person name="Herrero J."/>
            <person name="Green E.D."/>
            <person name="Haussler D."/>
            <person name="Siepel A."/>
            <person name="Goldman N."/>
            <person name="Pollard K.S."/>
            <person name="Pedersen J.S."/>
            <person name="Lander E.S."/>
            <person name="Kellis M."/>
        </authorList>
    </citation>
    <scope>NUCLEOTIDE SEQUENCE [LARGE SCALE GENOMIC DNA]</scope>
    <source>
        <strain evidence="13">Thorbecke</strain>
    </source>
</reference>
<gene>
    <name evidence="12" type="primary">NUP85</name>
</gene>
<dbReference type="GO" id="GO:0045893">
    <property type="term" value="P:positive regulation of DNA-templated transcription"/>
    <property type="evidence" value="ECO:0007669"/>
    <property type="project" value="TreeGrafter"/>
</dbReference>
<evidence type="ECO:0000313" key="13">
    <source>
        <dbReference type="Proteomes" id="UP000001811"/>
    </source>
</evidence>